<dbReference type="AlphaFoldDB" id="A0A0V1GRM6"/>
<comment type="caution">
    <text evidence="1">The sequence shown here is derived from an EMBL/GenBank/DDBJ whole genome shotgun (WGS) entry which is preliminary data.</text>
</comment>
<evidence type="ECO:0000313" key="2">
    <source>
        <dbReference type="EMBL" id="KRZ17500.1"/>
    </source>
</evidence>
<name>A0A0V1GRM6_9BILA</name>
<evidence type="ECO:0000313" key="3">
    <source>
        <dbReference type="Proteomes" id="UP000055024"/>
    </source>
</evidence>
<protein>
    <submittedName>
        <fullName evidence="1">Uncharacterized protein</fullName>
    </submittedName>
</protein>
<keyword evidence="3" id="KW-1185">Reference proteome</keyword>
<dbReference type="OrthoDB" id="5928633at2759"/>
<dbReference type="EMBL" id="JYDP01000006">
    <property type="protein sequence ID" value="KRZ17500.1"/>
    <property type="molecule type" value="Genomic_DNA"/>
</dbReference>
<dbReference type="Proteomes" id="UP000055024">
    <property type="component" value="Unassembled WGS sequence"/>
</dbReference>
<organism evidence="1 3">
    <name type="scientific">Trichinella zimbabwensis</name>
    <dbReference type="NCBI Taxonomy" id="268475"/>
    <lineage>
        <taxon>Eukaryota</taxon>
        <taxon>Metazoa</taxon>
        <taxon>Ecdysozoa</taxon>
        <taxon>Nematoda</taxon>
        <taxon>Enoplea</taxon>
        <taxon>Dorylaimia</taxon>
        <taxon>Trichinellida</taxon>
        <taxon>Trichinellidae</taxon>
        <taxon>Trichinella</taxon>
    </lineage>
</organism>
<dbReference type="EMBL" id="JYDP01000361">
    <property type="protein sequence ID" value="KRZ00968.1"/>
    <property type="molecule type" value="Genomic_DNA"/>
</dbReference>
<reference evidence="1 3" key="1">
    <citation type="submission" date="2015-01" db="EMBL/GenBank/DDBJ databases">
        <title>Evolution of Trichinella species and genotypes.</title>
        <authorList>
            <person name="Korhonen P.K."/>
            <person name="Edoardo P."/>
            <person name="Giuseppe L.R."/>
            <person name="Gasser R.B."/>
        </authorList>
    </citation>
    <scope>NUCLEOTIDE SEQUENCE [LARGE SCALE GENOMIC DNA]</scope>
    <source>
        <strain evidence="1">ISS1029</strain>
    </source>
</reference>
<evidence type="ECO:0000313" key="1">
    <source>
        <dbReference type="EMBL" id="KRZ00968.1"/>
    </source>
</evidence>
<accession>A0A0V1GRM6</accession>
<proteinExistence type="predicted"/>
<sequence length="163" mass="19156">MKSIAVGQIIAYDRSFSKVEVQRGNCEVQHPEHFLDRFQHVWLCRNLNSTLPEVNEIFNNLLHNLLLSSMRKFLHPPFFWNKLHIYSCRLYNLDNAEFLENHVGEQCDKQSDDMEANLTLLSCGSRISTGTMKELSVVESECLKTICDIFALLETWWRFKEAW</sequence>
<gene>
    <name evidence="2" type="ORF">T11_14812</name>
    <name evidence="1" type="ORF">T11_9898</name>
</gene>